<name>A0A420W9Z2_9PROT</name>
<proteinExistence type="predicted"/>
<accession>A0A420W9Z2</accession>
<protein>
    <submittedName>
        <fullName evidence="2">Uncharacterized protein DUF3696</fullName>
    </submittedName>
</protein>
<sequence length="434" mass="47300">MVRSIPVALHFSRYRAFKEEVRLPIAPLTLILGKNGSGKSVLTRLPVLIAGGIDTAAISPLSLIAGGVSHASRYEDLVHQRSAQPFMLGAEIAVDDTRIIFRTTLRHVVETHSLAYEQFELFKDDAILLRLSISSPEEIGKDCASFRFHFDGEDKGLCKVKFSGLFPSKIEEYPDVEGRVMGYRKGFEQAFGGPAYLGPFRSEASSSGRVPQQGVRALGPRGEGALDILGDDSLRGDGSTTRLVEEWFDTAMQGNRVVLALASGIPRLLVRDPQRNVEVDLSETGAGFAQVLPIAVQVLSAKNEKLFSPISIVEQPELHLHPGAHGALADLFVSATADPDVITKFVCETHSEQFVTRVRRRIAEGAIDHNDVLIISVAHQSEAGGEIDPVRIIPIDTYGNTETWPVGVFDEAFDDLIALREASVVKDEAPLRAD</sequence>
<evidence type="ECO:0000259" key="1">
    <source>
        <dbReference type="Pfam" id="PF12476"/>
    </source>
</evidence>
<dbReference type="Proteomes" id="UP000277424">
    <property type="component" value="Unassembled WGS sequence"/>
</dbReference>
<dbReference type="SUPFAM" id="SSF52540">
    <property type="entry name" value="P-loop containing nucleoside triphosphate hydrolases"/>
    <property type="match status" value="1"/>
</dbReference>
<gene>
    <name evidence="2" type="ORF">BCL74_3664</name>
</gene>
<dbReference type="PANTHER" id="PTHR43581:SF2">
    <property type="entry name" value="EXCINUCLEASE ATPASE SUBUNIT"/>
    <property type="match status" value="1"/>
</dbReference>
<dbReference type="OrthoDB" id="3322489at2"/>
<organism evidence="2 3">
    <name type="scientific">Oceanibaculum indicum</name>
    <dbReference type="NCBI Taxonomy" id="526216"/>
    <lineage>
        <taxon>Bacteria</taxon>
        <taxon>Pseudomonadati</taxon>
        <taxon>Pseudomonadota</taxon>
        <taxon>Alphaproteobacteria</taxon>
        <taxon>Rhodospirillales</taxon>
        <taxon>Oceanibaculaceae</taxon>
        <taxon>Oceanibaculum</taxon>
    </lineage>
</organism>
<feature type="domain" description="DUF3696" evidence="1">
    <location>
        <begin position="367"/>
        <end position="418"/>
    </location>
</feature>
<dbReference type="InterPro" id="IPR027417">
    <property type="entry name" value="P-loop_NTPase"/>
</dbReference>
<comment type="caution">
    <text evidence="2">The sequence shown here is derived from an EMBL/GenBank/DDBJ whole genome shotgun (WGS) entry which is preliminary data.</text>
</comment>
<dbReference type="AlphaFoldDB" id="A0A420W9Z2"/>
<dbReference type="InterPro" id="IPR022532">
    <property type="entry name" value="DUF3696"/>
</dbReference>
<dbReference type="PANTHER" id="PTHR43581">
    <property type="entry name" value="ATP/GTP PHOSPHATASE"/>
    <property type="match status" value="1"/>
</dbReference>
<dbReference type="RefSeq" id="WP_147431153.1">
    <property type="nucleotide sequence ID" value="NZ_RBIG01000008.1"/>
</dbReference>
<evidence type="ECO:0000313" key="3">
    <source>
        <dbReference type="Proteomes" id="UP000277424"/>
    </source>
</evidence>
<dbReference type="Pfam" id="PF12476">
    <property type="entry name" value="DUF3696"/>
    <property type="match status" value="1"/>
</dbReference>
<reference evidence="2 3" key="1">
    <citation type="submission" date="2018-10" db="EMBL/GenBank/DDBJ databases">
        <title>Comparative analysis of microorganisms from saline springs in Andes Mountain Range, Colombia.</title>
        <authorList>
            <person name="Rubin E."/>
        </authorList>
    </citation>
    <scope>NUCLEOTIDE SEQUENCE [LARGE SCALE GENOMIC DNA]</scope>
    <source>
        <strain evidence="2 3">USBA 36</strain>
    </source>
</reference>
<evidence type="ECO:0000313" key="2">
    <source>
        <dbReference type="EMBL" id="RKQ64143.1"/>
    </source>
</evidence>
<dbReference type="EMBL" id="RBIG01000008">
    <property type="protein sequence ID" value="RKQ64143.1"/>
    <property type="molecule type" value="Genomic_DNA"/>
</dbReference>
<dbReference type="InterPro" id="IPR051396">
    <property type="entry name" value="Bact_Antivir_Def_Nuclease"/>
</dbReference>